<name>H0E542_9ACTN</name>
<dbReference type="RefSeq" id="WP_007573938.1">
    <property type="nucleotide sequence ID" value="NZ_AGUD01000135.1"/>
</dbReference>
<reference evidence="2 3" key="1">
    <citation type="journal article" date="2013" name="Biodegradation">
        <title>Quantitative proteomic analysis of ibuprofen-degrading Patulibacter sp. strain I11.</title>
        <authorList>
            <person name="Almeida B."/>
            <person name="Kjeldal H."/>
            <person name="Lolas I."/>
            <person name="Knudsen A.D."/>
            <person name="Carvalho G."/>
            <person name="Nielsen K.L."/>
            <person name="Barreto Crespo M.T."/>
            <person name="Stensballe A."/>
            <person name="Nielsen J.L."/>
        </authorList>
    </citation>
    <scope>NUCLEOTIDE SEQUENCE [LARGE SCALE GENOMIC DNA]</scope>
    <source>
        <strain evidence="2 3">I11</strain>
    </source>
</reference>
<dbReference type="OrthoDB" id="5422338at2"/>
<gene>
    <name evidence="2" type="ORF">PAI11_19290</name>
</gene>
<dbReference type="InterPro" id="IPR050266">
    <property type="entry name" value="AB_hydrolase_sf"/>
</dbReference>
<dbReference type="Gene3D" id="3.40.50.1820">
    <property type="entry name" value="alpha/beta hydrolase"/>
    <property type="match status" value="1"/>
</dbReference>
<keyword evidence="3" id="KW-1185">Reference proteome</keyword>
<dbReference type="GO" id="GO:0016787">
    <property type="term" value="F:hydrolase activity"/>
    <property type="evidence" value="ECO:0007669"/>
    <property type="project" value="UniProtKB-KW"/>
</dbReference>
<dbReference type="Pfam" id="PF00561">
    <property type="entry name" value="Abhydrolase_1"/>
    <property type="match status" value="1"/>
</dbReference>
<dbReference type="InterPro" id="IPR029058">
    <property type="entry name" value="AB_hydrolase_fold"/>
</dbReference>
<accession>H0E542</accession>
<dbReference type="AlphaFoldDB" id="H0E542"/>
<organism evidence="2 3">
    <name type="scientific">Patulibacter medicamentivorans</name>
    <dbReference type="NCBI Taxonomy" id="1097667"/>
    <lineage>
        <taxon>Bacteria</taxon>
        <taxon>Bacillati</taxon>
        <taxon>Actinomycetota</taxon>
        <taxon>Thermoleophilia</taxon>
        <taxon>Solirubrobacterales</taxon>
        <taxon>Patulibacteraceae</taxon>
        <taxon>Patulibacter</taxon>
    </lineage>
</organism>
<keyword evidence="2" id="KW-0378">Hydrolase</keyword>
<evidence type="ECO:0000259" key="1">
    <source>
        <dbReference type="Pfam" id="PF00561"/>
    </source>
</evidence>
<dbReference type="SUPFAM" id="SSF53474">
    <property type="entry name" value="alpha/beta-Hydrolases"/>
    <property type="match status" value="1"/>
</dbReference>
<dbReference type="GO" id="GO:0016020">
    <property type="term" value="C:membrane"/>
    <property type="evidence" value="ECO:0007669"/>
    <property type="project" value="TreeGrafter"/>
</dbReference>
<protein>
    <submittedName>
        <fullName evidence="2">Putative hydrolase</fullName>
    </submittedName>
</protein>
<sequence length="351" mass="37012">MAPRRTRHPAALAALAVGGAWTAAYAWDRRRIVRDPARLPLKRDLDELGGRHVTVAADDGTALRVRVIGPEDAPTVVLIHGWTCALEFWTLQLQALAGELRLVSYDMRGHGGSGASGGRDYSIEAYRDDLDAVLRATVPAGERATLVGHSLGAMTIVAWAAEHADELPERVAAAGLFSTGVGDLISSSLILPATGLGDRIEQELGQLALSASVPLPKRPTPISSRIVRYVALCGAASPATVAFCEQMVLRCPRDVRANTGSTLSRLELSEGLAALTVPTTVIVGRDDRLTPPVHSERMADGLPQVHELIEIDAVGHMAPVEAPERTTAAIRSLVAAGRDARASQPATVAAG</sequence>
<dbReference type="PANTHER" id="PTHR43798">
    <property type="entry name" value="MONOACYLGLYCEROL LIPASE"/>
    <property type="match status" value="1"/>
</dbReference>
<dbReference type="InterPro" id="IPR000073">
    <property type="entry name" value="AB_hydrolase_1"/>
</dbReference>
<proteinExistence type="predicted"/>
<dbReference type="PANTHER" id="PTHR43798:SF33">
    <property type="entry name" value="HYDROLASE, PUTATIVE (AFU_ORTHOLOGUE AFUA_2G14860)-RELATED"/>
    <property type="match status" value="1"/>
</dbReference>
<comment type="caution">
    <text evidence="2">The sequence shown here is derived from an EMBL/GenBank/DDBJ whole genome shotgun (WGS) entry which is preliminary data.</text>
</comment>
<evidence type="ECO:0000313" key="3">
    <source>
        <dbReference type="Proteomes" id="UP000005143"/>
    </source>
</evidence>
<feature type="domain" description="AB hydrolase-1" evidence="1">
    <location>
        <begin position="74"/>
        <end position="323"/>
    </location>
</feature>
<evidence type="ECO:0000313" key="2">
    <source>
        <dbReference type="EMBL" id="EHN11209.1"/>
    </source>
</evidence>
<dbReference type="Proteomes" id="UP000005143">
    <property type="component" value="Unassembled WGS sequence"/>
</dbReference>
<dbReference type="EMBL" id="AGUD01000135">
    <property type="protein sequence ID" value="EHN11209.1"/>
    <property type="molecule type" value="Genomic_DNA"/>
</dbReference>